<proteinExistence type="predicted"/>
<dbReference type="PANTHER" id="PTHR42970:SF1">
    <property type="entry name" value="PECTATE LYASE C-RELATED"/>
    <property type="match status" value="1"/>
</dbReference>
<dbReference type="SMART" id="SM00635">
    <property type="entry name" value="BID_2"/>
    <property type="match status" value="1"/>
</dbReference>
<dbReference type="RefSeq" id="WP_224528454.1">
    <property type="nucleotide sequence ID" value="NZ_JAIUJR010000005.1"/>
</dbReference>
<keyword evidence="1" id="KW-0479">Metal-binding</keyword>
<comment type="caution">
    <text evidence="5">The sequence shown here is derived from an EMBL/GenBank/DDBJ whole genome shotgun (WGS) entry which is preliminary data.</text>
</comment>
<dbReference type="InterPro" id="IPR008964">
    <property type="entry name" value="Invasin/intimin_cell_adhesion"/>
</dbReference>
<dbReference type="Gene3D" id="2.60.40.1080">
    <property type="match status" value="1"/>
</dbReference>
<dbReference type="InterPro" id="IPR003343">
    <property type="entry name" value="Big_2"/>
</dbReference>
<dbReference type="PANTHER" id="PTHR42970">
    <property type="entry name" value="PECTATE LYASE C-RELATED"/>
    <property type="match status" value="1"/>
</dbReference>
<keyword evidence="6" id="KW-1185">Reference proteome</keyword>
<dbReference type="SUPFAM" id="SSF51126">
    <property type="entry name" value="Pectin lyase-like"/>
    <property type="match status" value="1"/>
</dbReference>
<dbReference type="Gene3D" id="2.160.20.10">
    <property type="entry name" value="Single-stranded right-handed beta-helix, Pectin lyase-like"/>
    <property type="match status" value="1"/>
</dbReference>
<dbReference type="Pfam" id="PF18962">
    <property type="entry name" value="Por_Secre_tail"/>
    <property type="match status" value="1"/>
</dbReference>
<evidence type="ECO:0000259" key="4">
    <source>
        <dbReference type="SMART" id="SM00635"/>
    </source>
</evidence>
<dbReference type="InterPro" id="IPR011050">
    <property type="entry name" value="Pectin_lyase_fold/virulence"/>
</dbReference>
<dbReference type="Pfam" id="PF02368">
    <property type="entry name" value="Big_2"/>
    <property type="match status" value="1"/>
</dbReference>
<evidence type="ECO:0000256" key="2">
    <source>
        <dbReference type="ARBA" id="ARBA00022729"/>
    </source>
</evidence>
<evidence type="ECO:0000313" key="5">
    <source>
        <dbReference type="EMBL" id="MCA0132697.1"/>
    </source>
</evidence>
<dbReference type="NCBIfam" id="TIGR04183">
    <property type="entry name" value="Por_Secre_tail"/>
    <property type="match status" value="1"/>
</dbReference>
<dbReference type="InterPro" id="IPR012334">
    <property type="entry name" value="Pectin_lyas_fold"/>
</dbReference>
<dbReference type="InterPro" id="IPR026444">
    <property type="entry name" value="Secre_tail"/>
</dbReference>
<evidence type="ECO:0000256" key="3">
    <source>
        <dbReference type="ARBA" id="ARBA00023180"/>
    </source>
</evidence>
<keyword evidence="3" id="KW-0325">Glycoprotein</keyword>
<evidence type="ECO:0000313" key="6">
    <source>
        <dbReference type="Proteomes" id="UP001198901"/>
    </source>
</evidence>
<dbReference type="Proteomes" id="UP001198901">
    <property type="component" value="Unassembled WGS sequence"/>
</dbReference>
<sequence>MKAPKPTTNCICITITFLLLLLIIPWNTYSQQLAFPTAMGAGAYTTGGRGQSVYHVTNLNATGPGSFRDALSQSNRTIVFDVSGIIEMIPEFQGDDILIEANNLTIAGQTAPEGNITITGARLVFRGENVIVRYLKLRSTDDVEGVINSSNKSDVIFDHLSVSGVETNQVAIGMTTNPDTPAYNRTTQNCLIAYSGLGMIIGDTTPPNDTNNETYSIINNAFVFVGHRIPAKIAGAVHMDIINNLSHGHSARLIRIDDWSYNLNHVGNYYTQGRPMDQLNTAYYGTRNGLIYDNDNYYDPDFTQPDEWERFLGDEAPLPSSKFVQSPFTYQNSETLNILSSGDLKTQMLPFVGCYKYINDNGQVIEDRDSIDSQAIDDATNETTRGSVSDFINITIDDIPTSNNTRPVDFYQSNPHIPEAWLVSQGISGNADIHNQIQQSGYTLLEEYFNQVDSMGNVEATGLNITPDVATLNVSETIDLDVQFTPANTTDQSGVWTSENEEIANVDTNGTVTGIAEGVVEIRFVSNDGGFTDTSVITVVPLPVVADAGEDQNICEGESVLLTATGGTNFLWSTGETTQSITVSPNSTTTYSVTVSNGTEEDTDDVTVFVDTLPNLTISDDVTIIEGDNTTLTAEGANEYLWNTGETTSSITVSPNVTTTYTVTGSNGSCEVQEQIIVTVEAIFQADAGEDQRICDGSGDEVILSAGEGDAYLWSTGETTQNITVSPESTTTYSVVVTNGSQEDSDSVTVFVDPNPNVVIVNGDSVDILSGDFITLSATGANSYEWSNGATQPNIAISPSVTTTYEVRGYINDCYDEKQVTVNVFEPVVAYAGEDISICLNEVATLTATGGDEYLWSTGETTQSIQVSPFQTTVYTVTVFNALDFDEASVTVEIDNFCEEEESNNQNDEVIDMSFKVYPNPAYNYVNVRLDGSMNLINVFIYDFTGKLVQQTEIQNESQSPIVETRMNIQSLSNGIYFVKLVNKSGDDITRKLIVR</sequence>
<organism evidence="5 6">
    <name type="scientific">Winogradskyella alexanderae</name>
    <dbReference type="NCBI Taxonomy" id="2877123"/>
    <lineage>
        <taxon>Bacteria</taxon>
        <taxon>Pseudomonadati</taxon>
        <taxon>Bacteroidota</taxon>
        <taxon>Flavobacteriia</taxon>
        <taxon>Flavobacteriales</taxon>
        <taxon>Flavobacteriaceae</taxon>
        <taxon>Winogradskyella</taxon>
    </lineage>
</organism>
<name>A0ABS7XUV0_9FLAO</name>
<dbReference type="InterPro" id="IPR052063">
    <property type="entry name" value="Polysaccharide_Lyase_1"/>
</dbReference>
<evidence type="ECO:0000256" key="1">
    <source>
        <dbReference type="ARBA" id="ARBA00022723"/>
    </source>
</evidence>
<accession>A0ABS7XUV0</accession>
<reference evidence="6" key="1">
    <citation type="submission" date="2023-07" db="EMBL/GenBank/DDBJ databases">
        <authorList>
            <person name="Yue Y."/>
        </authorList>
    </citation>
    <scope>NUCLEOTIDE SEQUENCE [LARGE SCALE GENOMIC DNA]</scope>
    <source>
        <strain evidence="6">D23</strain>
    </source>
</reference>
<gene>
    <name evidence="5" type="ORF">LBU54_08890</name>
</gene>
<protein>
    <submittedName>
        <fullName evidence="5">Ig-like domain-containing protein</fullName>
    </submittedName>
</protein>
<keyword evidence="2" id="KW-0732">Signal</keyword>
<feature type="domain" description="BIG2" evidence="4">
    <location>
        <begin position="459"/>
        <end position="536"/>
    </location>
</feature>
<dbReference type="EMBL" id="JAIUJR010000005">
    <property type="protein sequence ID" value="MCA0132697.1"/>
    <property type="molecule type" value="Genomic_DNA"/>
</dbReference>
<dbReference type="SUPFAM" id="SSF49373">
    <property type="entry name" value="Invasin/intimin cell-adhesion fragments"/>
    <property type="match status" value="1"/>
</dbReference>